<dbReference type="STRING" id="546414.Deide_10019"/>
<organism evidence="1 2">
    <name type="scientific">Deinococcus deserti (strain DSM 17065 / CIP 109153 / LMG 22923 / VCD115)</name>
    <dbReference type="NCBI Taxonomy" id="546414"/>
    <lineage>
        <taxon>Bacteria</taxon>
        <taxon>Thermotogati</taxon>
        <taxon>Deinococcota</taxon>
        <taxon>Deinococci</taxon>
        <taxon>Deinococcales</taxon>
        <taxon>Deinococcaceae</taxon>
        <taxon>Deinococcus</taxon>
    </lineage>
</organism>
<reference evidence="1 2" key="1">
    <citation type="journal article" date="2009" name="PLoS Genet.">
        <title>Alliance of proteomics and genomics to unravel the specificities of Sahara bacterium Deinococcus deserti.</title>
        <authorList>
            <person name="de Groot A."/>
            <person name="Dulermo R."/>
            <person name="Ortet P."/>
            <person name="Blanchard L."/>
            <person name="Guerin P."/>
            <person name="Fernandez B."/>
            <person name="Vacherie B."/>
            <person name="Dossat C."/>
            <person name="Jolivet E."/>
            <person name="Siguier P."/>
            <person name="Chandler M."/>
            <person name="Barakat M."/>
            <person name="Dedieu A."/>
            <person name="Barbe V."/>
            <person name="Heulin T."/>
            <person name="Sommer S."/>
            <person name="Achouak W."/>
            <person name="Armengaud J."/>
        </authorList>
    </citation>
    <scope>NUCLEOTIDE SEQUENCE [LARGE SCALE GENOMIC DNA]</scope>
    <source>
        <strain evidence="2">DSM 17065 / CIP 109153 / LMG 22923 / VCD115</strain>
    </source>
</reference>
<dbReference type="Proteomes" id="UP000002208">
    <property type="component" value="Chromosome"/>
</dbReference>
<name>X5H5F2_DEIDV</name>
<dbReference type="EMBL" id="CP001114">
    <property type="protein sequence ID" value="AHX26500.1"/>
    <property type="molecule type" value="Genomic_DNA"/>
</dbReference>
<evidence type="ECO:0000313" key="2">
    <source>
        <dbReference type="Proteomes" id="UP000002208"/>
    </source>
</evidence>
<keyword evidence="1" id="KW-0436">Ligase</keyword>
<gene>
    <name evidence="1" type="ordered locus">Deide_10019</name>
</gene>
<evidence type="ECO:0000313" key="1">
    <source>
        <dbReference type="EMBL" id="AHX26500.1"/>
    </source>
</evidence>
<dbReference type="KEGG" id="ddr:Deide_10019"/>
<dbReference type="GO" id="GO:0016874">
    <property type="term" value="F:ligase activity"/>
    <property type="evidence" value="ECO:0007669"/>
    <property type="project" value="UniProtKB-KW"/>
</dbReference>
<proteinExistence type="predicted"/>
<sequence>MFAALANNNDNDPH</sequence>
<dbReference type="HOGENOM" id="CLU_3434949_0_0_0"/>
<keyword evidence="2" id="KW-1185">Reference proteome</keyword>
<accession>X5H5F2</accession>
<protein>
    <submittedName>
        <fullName evidence="1">Putative Aspartate--tRNA ligase gene leader peptide</fullName>
    </submittedName>
</protein>